<dbReference type="AlphaFoldDB" id="A0A0L8HXT5"/>
<dbReference type="EMBL" id="KQ417055">
    <property type="protein sequence ID" value="KOF94001.1"/>
    <property type="molecule type" value="Genomic_DNA"/>
</dbReference>
<accession>A0A0L8HXT5</accession>
<proteinExistence type="predicted"/>
<evidence type="ECO:0000313" key="1">
    <source>
        <dbReference type="EMBL" id="KOF94001.1"/>
    </source>
</evidence>
<sequence length="40" mass="4383">MDLLISNKILCKILSTFFIGLLVMLGTVESTLLAVNCLNK</sequence>
<reference evidence="1" key="1">
    <citation type="submission" date="2015-07" db="EMBL/GenBank/DDBJ databases">
        <title>MeaNS - Measles Nucleotide Surveillance Program.</title>
        <authorList>
            <person name="Tran T."/>
            <person name="Druce J."/>
        </authorList>
    </citation>
    <scope>NUCLEOTIDE SEQUENCE</scope>
    <source>
        <strain evidence="1">UCB-OBI-ISO-001</strain>
        <tissue evidence="1">Gonad</tissue>
    </source>
</reference>
<name>A0A0L8HXT5_OCTBM</name>
<organism evidence="1">
    <name type="scientific">Octopus bimaculoides</name>
    <name type="common">California two-spotted octopus</name>
    <dbReference type="NCBI Taxonomy" id="37653"/>
    <lineage>
        <taxon>Eukaryota</taxon>
        <taxon>Metazoa</taxon>
        <taxon>Spiralia</taxon>
        <taxon>Lophotrochozoa</taxon>
        <taxon>Mollusca</taxon>
        <taxon>Cephalopoda</taxon>
        <taxon>Coleoidea</taxon>
        <taxon>Octopodiformes</taxon>
        <taxon>Octopoda</taxon>
        <taxon>Incirrata</taxon>
        <taxon>Octopodidae</taxon>
        <taxon>Octopus</taxon>
    </lineage>
</organism>
<gene>
    <name evidence="1" type="ORF">OCBIM_22003043mg</name>
</gene>
<protein>
    <submittedName>
        <fullName evidence="1">Uncharacterized protein</fullName>
    </submittedName>
</protein>